<proteinExistence type="predicted"/>
<dbReference type="InterPro" id="IPR001810">
    <property type="entry name" value="F-box_dom"/>
</dbReference>
<sequence length="461" mass="52395">MPLILIHLPDDILFNVLNLLSPPDILLLRKTCKRLQALTTERTVWTNVYRNPEYFLQPGPSDSQTVPDLERVILHAHRWATVWTDFTTLRKRRPRFSTINLPDIRYLTEYQGQYLAIGTTTSLILYDLHVEKVISRHEISTKPFWLYIHSNTKDNDAAFYIPFARVLRNDASTLQLYVYTDVVINDYSEYTIAIRSCICKVDSLGNPSIDEIAGIQISRNCIAGIGYDFFLAQGESGDISLLYIPSQKLYTISAGTPVQQLTNVIFTPGYVLLIFTEYSNTVERKYLELYPLPDPMVIETGTHILPLHCGTLSMHFSEASFFSTDLSVDGNEIIWLVVLAGPQLWTLRISLQPDGTMDFHKPHYDTHHLPERTLAHAFDLRFTASSNSSRGRGIARVATPKLSGWLTFDVRRSIDGNVSIARTIVDKDILPSLLMYDFDAYQGLLCGVNDDDEVIVLKLVQ</sequence>
<dbReference type="EMBL" id="MU793352">
    <property type="protein sequence ID" value="KAJ3785147.1"/>
    <property type="molecule type" value="Genomic_DNA"/>
</dbReference>
<gene>
    <name evidence="2" type="ORF">GGU10DRAFT_399207</name>
</gene>
<dbReference type="SMART" id="SM00256">
    <property type="entry name" value="FBOX"/>
    <property type="match status" value="1"/>
</dbReference>
<keyword evidence="3" id="KW-1185">Reference proteome</keyword>
<dbReference type="Gene3D" id="1.20.1280.50">
    <property type="match status" value="1"/>
</dbReference>
<dbReference type="InterPro" id="IPR036047">
    <property type="entry name" value="F-box-like_dom_sf"/>
</dbReference>
<dbReference type="Proteomes" id="UP001163798">
    <property type="component" value="Unassembled WGS sequence"/>
</dbReference>
<evidence type="ECO:0000259" key="1">
    <source>
        <dbReference type="PROSITE" id="PS50181"/>
    </source>
</evidence>
<accession>A0AA38NJ74</accession>
<protein>
    <recommendedName>
        <fullName evidence="1">F-box domain-containing protein</fullName>
    </recommendedName>
</protein>
<dbReference type="AlphaFoldDB" id="A0AA38NJ74"/>
<reference evidence="2" key="1">
    <citation type="submission" date="2022-08" db="EMBL/GenBank/DDBJ databases">
        <authorList>
            <consortium name="DOE Joint Genome Institute"/>
            <person name="Min B."/>
            <person name="Riley R."/>
            <person name="Sierra-Patev S."/>
            <person name="Naranjo-Ortiz M."/>
            <person name="Looney B."/>
            <person name="Konkel Z."/>
            <person name="Slot J.C."/>
            <person name="Sakamoto Y."/>
            <person name="Steenwyk J.L."/>
            <person name="Rokas A."/>
            <person name="Carro J."/>
            <person name="Camarero S."/>
            <person name="Ferreira P."/>
            <person name="Molpeceres G."/>
            <person name="Ruiz-Duenas F.J."/>
            <person name="Serrano A."/>
            <person name="Henrissat B."/>
            <person name="Drula E."/>
            <person name="Hughes K.W."/>
            <person name="Mata J.L."/>
            <person name="Ishikawa N.K."/>
            <person name="Vargas-Isla R."/>
            <person name="Ushijima S."/>
            <person name="Smith C.A."/>
            <person name="Ahrendt S."/>
            <person name="Andreopoulos W."/>
            <person name="He G."/>
            <person name="Labutti K."/>
            <person name="Lipzen A."/>
            <person name="Ng V."/>
            <person name="Sandor L."/>
            <person name="Barry K."/>
            <person name="Martinez A.T."/>
            <person name="Xiao Y."/>
            <person name="Gibbons J.G."/>
            <person name="Terashima K."/>
            <person name="Hibbett D.S."/>
            <person name="Grigoriev I.V."/>
        </authorList>
    </citation>
    <scope>NUCLEOTIDE SEQUENCE</scope>
    <source>
        <strain evidence="2">TFB10291</strain>
    </source>
</reference>
<comment type="caution">
    <text evidence="2">The sequence shown here is derived from an EMBL/GenBank/DDBJ whole genome shotgun (WGS) entry which is preliminary data.</text>
</comment>
<dbReference type="Pfam" id="PF12937">
    <property type="entry name" value="F-box-like"/>
    <property type="match status" value="1"/>
</dbReference>
<dbReference type="SUPFAM" id="SSF81383">
    <property type="entry name" value="F-box domain"/>
    <property type="match status" value="1"/>
</dbReference>
<name>A0AA38NJ74_9AGAR</name>
<organism evidence="2 3">
    <name type="scientific">Lentinula aff. detonsa</name>
    <dbReference type="NCBI Taxonomy" id="2804958"/>
    <lineage>
        <taxon>Eukaryota</taxon>
        <taxon>Fungi</taxon>
        <taxon>Dikarya</taxon>
        <taxon>Basidiomycota</taxon>
        <taxon>Agaricomycotina</taxon>
        <taxon>Agaricomycetes</taxon>
        <taxon>Agaricomycetidae</taxon>
        <taxon>Agaricales</taxon>
        <taxon>Marasmiineae</taxon>
        <taxon>Omphalotaceae</taxon>
        <taxon>Lentinula</taxon>
    </lineage>
</organism>
<evidence type="ECO:0000313" key="2">
    <source>
        <dbReference type="EMBL" id="KAJ3785147.1"/>
    </source>
</evidence>
<dbReference type="PROSITE" id="PS50181">
    <property type="entry name" value="FBOX"/>
    <property type="match status" value="1"/>
</dbReference>
<evidence type="ECO:0000313" key="3">
    <source>
        <dbReference type="Proteomes" id="UP001163798"/>
    </source>
</evidence>
<feature type="domain" description="F-box" evidence="1">
    <location>
        <begin position="2"/>
        <end position="48"/>
    </location>
</feature>